<dbReference type="GO" id="GO:0030435">
    <property type="term" value="P:sporulation resulting in formation of a cellular spore"/>
    <property type="evidence" value="ECO:0007669"/>
    <property type="project" value="InterPro"/>
</dbReference>
<evidence type="ECO:0000313" key="1">
    <source>
        <dbReference type="EMBL" id="MCR1899037.1"/>
    </source>
</evidence>
<dbReference type="PIRSF" id="PIRSF011576">
    <property type="entry name" value="YabP"/>
    <property type="match status" value="1"/>
</dbReference>
<dbReference type="InterPro" id="IPR022476">
    <property type="entry name" value="Spore_YabP/YqfC"/>
</dbReference>
<dbReference type="NCBIfam" id="TIGR02892">
    <property type="entry name" value="spore_yabP"/>
    <property type="match status" value="1"/>
</dbReference>
<protein>
    <submittedName>
        <fullName evidence="1">Sporulation protein YabP</fullName>
    </submittedName>
</protein>
<reference evidence="1" key="1">
    <citation type="submission" date="2022-07" db="EMBL/GenBank/DDBJ databases">
        <title>Enhanced cultured diversity of the mouse gut microbiota enables custom-made synthetic communities.</title>
        <authorList>
            <person name="Afrizal A."/>
        </authorList>
    </citation>
    <scope>NUCLEOTIDE SEQUENCE</scope>
    <source>
        <strain evidence="1">DSM 28593</strain>
    </source>
</reference>
<gene>
    <name evidence="1" type="primary">yabP</name>
    <name evidence="1" type="ORF">NSA47_08565</name>
</gene>
<dbReference type="RefSeq" id="WP_257530959.1">
    <property type="nucleotide sequence ID" value="NZ_JANKAS010000006.1"/>
</dbReference>
<dbReference type="Proteomes" id="UP001205748">
    <property type="component" value="Unassembled WGS sequence"/>
</dbReference>
<comment type="caution">
    <text evidence="1">The sequence shown here is derived from an EMBL/GenBank/DDBJ whole genome shotgun (WGS) entry which is preliminary data.</text>
</comment>
<dbReference type="InterPro" id="IPR038705">
    <property type="entry name" value="YabP_sf"/>
</dbReference>
<sequence>MDDKISTRIMGHKVELLDRKILNLQGIKDVHSFNEDTVILETEMGLLTIHGEDLHINNLNVEKSNLNITGKIVSFAYSENVDIRSKGGSFLGKMFR</sequence>
<dbReference type="Gene3D" id="2.60.40.2000">
    <property type="match status" value="1"/>
</dbReference>
<name>A0AAE3HEJ4_9FIRM</name>
<keyword evidence="2" id="KW-1185">Reference proteome</keyword>
<dbReference type="EMBL" id="JANKAS010000006">
    <property type="protein sequence ID" value="MCR1899037.1"/>
    <property type="molecule type" value="Genomic_DNA"/>
</dbReference>
<proteinExistence type="predicted"/>
<accession>A0AAE3HEJ4</accession>
<dbReference type="AlphaFoldDB" id="A0AAE3HEJ4"/>
<dbReference type="InterPro" id="IPR012504">
    <property type="entry name" value="Spore_YabP"/>
</dbReference>
<organism evidence="1 2">
    <name type="scientific">Irregularibacter muris</name>
    <dbReference type="NCBI Taxonomy" id="1796619"/>
    <lineage>
        <taxon>Bacteria</taxon>
        <taxon>Bacillati</taxon>
        <taxon>Bacillota</taxon>
        <taxon>Clostridia</taxon>
        <taxon>Eubacteriales</taxon>
        <taxon>Eubacteriaceae</taxon>
        <taxon>Irregularibacter</taxon>
    </lineage>
</organism>
<dbReference type="Pfam" id="PF07873">
    <property type="entry name" value="YabP"/>
    <property type="match status" value="1"/>
</dbReference>
<evidence type="ECO:0000313" key="2">
    <source>
        <dbReference type="Proteomes" id="UP001205748"/>
    </source>
</evidence>